<sequence length="665" mass="75462">MKIVSYNVNGLRPRIAQFGSLRNLLSSFEADIICFQETKLRRQEVTADLVMADGYESFFSCTRTSERGRTGYSGVITFCRVKSAFSSNEVALPLAAEEGFTGLMVNSESSKDELPFFMVDLEEISKDDLLSVDSEGRCVITDHSHFVLFNVYGPRAGSDDTERIQFKQKFYRILQKRWESLLHQGRRIFVVGDLNIAPFAIDRCDAGPDFDNNEFRRWFKEMLIENGGQFSDVFRAKHPDRREAYTCWPQNTGAEVFNFGSRIDHIMCAGSCLHESDDRQCHSFLRCHVKECDIMTQYKRCKPESPLSAHRWKGGWSRKLEGSDHAPVFMTLNEIPEVPLHSTPSLSARYDPMVHGIQQTLVSLLMKKRVFEQMESCNIAQEGIAMDCDRQEPINEAGSSATCPNEYNFSQDAVSKLRSECEKSLARQYSKSKKKARNSQLSQLSIQSFFQKSTNLDNGINHSCTDHSNNQSEPSQPSCHVHETPTVFDHSSSPWQNEMDTDACDQDLAEPNGCSTKEEKSNVASLEWQRIQKLMQSSIPICRGHKEPCIARVVKKQGSNVGRRFYVCARAEKSELLTTDPHPVVDSDTKNCVAFPLPKGNHRRRNLKWEIDELLHIRNIGICHVLVLSRSWRTNTVNMSSLLKPSGGHTDLHQLKLVNSGLCSI</sequence>
<keyword evidence="4" id="KW-0378">Hydrolase</keyword>
<dbReference type="GO" id="GO:0008311">
    <property type="term" value="F:double-stranded DNA 3'-5' DNA exonuclease activity"/>
    <property type="evidence" value="ECO:0007669"/>
    <property type="project" value="TreeGrafter"/>
</dbReference>
<evidence type="ECO:0000256" key="2">
    <source>
        <dbReference type="ARBA" id="ARBA00022723"/>
    </source>
</evidence>
<evidence type="ECO:0000256" key="11">
    <source>
        <dbReference type="PROSITE-ProRule" id="PRU01343"/>
    </source>
</evidence>
<evidence type="ECO:0000256" key="3">
    <source>
        <dbReference type="ARBA" id="ARBA00022771"/>
    </source>
</evidence>
<evidence type="ECO:0000256" key="13">
    <source>
        <dbReference type="SAM" id="MobiDB-lite"/>
    </source>
</evidence>
<evidence type="ECO:0000256" key="6">
    <source>
        <dbReference type="ARBA" id="ARBA00022842"/>
    </source>
</evidence>
<dbReference type="InterPro" id="IPR004808">
    <property type="entry name" value="AP_endonuc_1"/>
</dbReference>
<dbReference type="FunFam" id="3.60.10.10:FF:000042">
    <property type="entry name" value="DNA-(apurinic or apyrimidinic site) lyase"/>
    <property type="match status" value="1"/>
</dbReference>
<feature type="site" description="Important for catalytic activity" evidence="10">
    <location>
        <position position="264"/>
    </location>
</feature>
<feature type="binding site" evidence="9">
    <location>
        <position position="324"/>
    </location>
    <ligand>
        <name>Mg(2+)</name>
        <dbReference type="ChEBI" id="CHEBI:18420"/>
        <label>1</label>
    </ligand>
</feature>
<keyword evidence="9" id="KW-0464">Manganese</keyword>
<keyword evidence="12" id="KW-0234">DNA repair</keyword>
<dbReference type="PANTHER" id="PTHR22748:SF4">
    <property type="entry name" value="DNA-(APURINIC OR APYRIMIDINIC SITE) ENDONUCLEASE 2"/>
    <property type="match status" value="1"/>
</dbReference>
<evidence type="ECO:0000256" key="4">
    <source>
        <dbReference type="ARBA" id="ARBA00022801"/>
    </source>
</evidence>
<dbReference type="Gene3D" id="3.60.10.10">
    <property type="entry name" value="Endonuclease/exonuclease/phosphatase"/>
    <property type="match status" value="1"/>
</dbReference>
<dbReference type="InterPro" id="IPR036691">
    <property type="entry name" value="Endo/exonu/phosph_ase_sf"/>
</dbReference>
<reference evidence="15 16" key="1">
    <citation type="submission" date="2024-01" db="EMBL/GenBank/DDBJ databases">
        <title>The genomes of 5 underutilized Papilionoideae crops provide insights into root nodulation and disease resistanc.</title>
        <authorList>
            <person name="Jiang F."/>
        </authorList>
    </citation>
    <scope>NUCLEOTIDE SEQUENCE [LARGE SCALE GENOMIC DNA]</scope>
    <source>
        <strain evidence="15">LVBAO_FW01</strain>
        <tissue evidence="15">Leaves</tissue>
    </source>
</reference>
<dbReference type="EC" id="3.1.-.-" evidence="12"/>
<dbReference type="PROSITE" id="PS51999">
    <property type="entry name" value="ZF_GRF"/>
    <property type="match status" value="1"/>
</dbReference>
<feature type="compositionally biased region" description="Polar residues" evidence="13">
    <location>
        <begin position="460"/>
        <end position="478"/>
    </location>
</feature>
<keyword evidence="5" id="KW-0862">Zinc</keyword>
<dbReference type="AlphaFoldDB" id="A0AAN9MSH3"/>
<dbReference type="InterPro" id="IPR010666">
    <property type="entry name" value="Znf_GRF"/>
</dbReference>
<dbReference type="GO" id="GO:0003906">
    <property type="term" value="F:DNA-(apurinic or apyrimidinic site) endonuclease activity"/>
    <property type="evidence" value="ECO:0007669"/>
    <property type="project" value="TreeGrafter"/>
</dbReference>
<dbReference type="NCBIfam" id="TIGR00633">
    <property type="entry name" value="xth"/>
    <property type="match status" value="1"/>
</dbReference>
<feature type="active site" description="Proton acceptor" evidence="8">
    <location>
        <position position="325"/>
    </location>
</feature>
<feature type="binding site" evidence="9">
    <location>
        <position position="7"/>
    </location>
    <ligand>
        <name>Mg(2+)</name>
        <dbReference type="ChEBI" id="CHEBI:18420"/>
        <label>1</label>
    </ligand>
</feature>
<accession>A0AAN9MSH3</accession>
<dbReference type="SUPFAM" id="SSF56219">
    <property type="entry name" value="DNase I-like"/>
    <property type="match status" value="1"/>
</dbReference>
<dbReference type="Pfam" id="PF03372">
    <property type="entry name" value="Exo_endo_phos"/>
    <property type="match status" value="1"/>
</dbReference>
<dbReference type="PANTHER" id="PTHR22748">
    <property type="entry name" value="AP ENDONUCLEASE"/>
    <property type="match status" value="1"/>
</dbReference>
<dbReference type="GO" id="GO:0006284">
    <property type="term" value="P:base-excision repair"/>
    <property type="evidence" value="ECO:0007669"/>
    <property type="project" value="TreeGrafter"/>
</dbReference>
<dbReference type="Proteomes" id="UP001367508">
    <property type="component" value="Unassembled WGS sequence"/>
</dbReference>
<keyword evidence="16" id="KW-1185">Reference proteome</keyword>
<keyword evidence="12" id="KW-0227">DNA damage</keyword>
<comment type="cofactor">
    <cofactor evidence="9 12">
        <name>Mg(2+)</name>
        <dbReference type="ChEBI" id="CHEBI:18420"/>
    </cofactor>
    <cofactor evidence="9 12">
        <name>Mn(2+)</name>
        <dbReference type="ChEBI" id="CHEBI:29035"/>
    </cofactor>
    <text evidence="9 12">Probably binds two magnesium or manganese ions per subunit.</text>
</comment>
<name>A0AAN9MSH3_CANGL</name>
<keyword evidence="3 11" id="KW-0863">Zinc-finger</keyword>
<evidence type="ECO:0000256" key="9">
    <source>
        <dbReference type="PIRSR" id="PIRSR604808-2"/>
    </source>
</evidence>
<feature type="active site" description="Proton donor/acceptor" evidence="8">
    <location>
        <position position="193"/>
    </location>
</feature>
<evidence type="ECO:0000256" key="5">
    <source>
        <dbReference type="ARBA" id="ARBA00022833"/>
    </source>
</evidence>
<gene>
    <name evidence="15" type="ORF">VNO77_02172</name>
</gene>
<dbReference type="InterPro" id="IPR005135">
    <property type="entry name" value="Endo/exonuclease/phosphatase"/>
</dbReference>
<feature type="region of interest" description="Disordered" evidence="13">
    <location>
        <begin position="460"/>
        <end position="495"/>
    </location>
</feature>
<dbReference type="GO" id="GO:0008081">
    <property type="term" value="F:phosphoric diester hydrolase activity"/>
    <property type="evidence" value="ECO:0007669"/>
    <property type="project" value="TreeGrafter"/>
</dbReference>
<dbReference type="EMBL" id="JAYMYQ010000001">
    <property type="protein sequence ID" value="KAK7360190.1"/>
    <property type="molecule type" value="Genomic_DNA"/>
</dbReference>
<keyword evidence="2 9" id="KW-0479">Metal-binding</keyword>
<feature type="site" description="Interaction with DNA substrate" evidence="10">
    <location>
        <position position="325"/>
    </location>
</feature>
<feature type="binding site" evidence="9">
    <location>
        <position position="37"/>
    </location>
    <ligand>
        <name>Mg(2+)</name>
        <dbReference type="ChEBI" id="CHEBI:18420"/>
        <label>1</label>
    </ligand>
</feature>
<evidence type="ECO:0000259" key="14">
    <source>
        <dbReference type="PROSITE" id="PS51999"/>
    </source>
</evidence>
<proteinExistence type="inferred from homology"/>
<evidence type="ECO:0000256" key="1">
    <source>
        <dbReference type="ARBA" id="ARBA00007092"/>
    </source>
</evidence>
<dbReference type="PROSITE" id="PS51435">
    <property type="entry name" value="AP_NUCLEASE_F1_4"/>
    <property type="match status" value="1"/>
</dbReference>
<evidence type="ECO:0000256" key="8">
    <source>
        <dbReference type="PIRSR" id="PIRSR604808-1"/>
    </source>
</evidence>
<feature type="binding site" evidence="9">
    <location>
        <position position="193"/>
    </location>
    <ligand>
        <name>Mg(2+)</name>
        <dbReference type="ChEBI" id="CHEBI:18420"/>
        <label>1</label>
    </ligand>
</feature>
<feature type="site" description="Transition state stabilizer" evidence="10">
    <location>
        <position position="195"/>
    </location>
</feature>
<keyword evidence="6 9" id="KW-0460">Magnesium</keyword>
<feature type="active site" evidence="8">
    <location>
        <position position="152"/>
    </location>
</feature>
<evidence type="ECO:0000313" key="16">
    <source>
        <dbReference type="Proteomes" id="UP001367508"/>
    </source>
</evidence>
<evidence type="ECO:0000256" key="10">
    <source>
        <dbReference type="PIRSR" id="PIRSR604808-3"/>
    </source>
</evidence>
<feature type="domain" description="GRF-type" evidence="14">
    <location>
        <begin position="542"/>
        <end position="601"/>
    </location>
</feature>
<protein>
    <recommendedName>
        <fullName evidence="12">DNA-(apurinic or apyrimidinic site) endonuclease</fullName>
        <ecNumber evidence="12">3.1.-.-</ecNumber>
    </recommendedName>
</protein>
<evidence type="ECO:0000256" key="7">
    <source>
        <dbReference type="ARBA" id="ARBA00023242"/>
    </source>
</evidence>
<evidence type="ECO:0000256" key="12">
    <source>
        <dbReference type="RuleBase" id="RU362131"/>
    </source>
</evidence>
<evidence type="ECO:0000313" key="15">
    <source>
        <dbReference type="EMBL" id="KAK7360190.1"/>
    </source>
</evidence>
<keyword evidence="7" id="KW-0539">Nucleus</keyword>
<feature type="binding site" evidence="9">
    <location>
        <position position="195"/>
    </location>
    <ligand>
        <name>Mg(2+)</name>
        <dbReference type="ChEBI" id="CHEBI:18420"/>
        <label>1</label>
    </ligand>
</feature>
<dbReference type="GO" id="GO:0005634">
    <property type="term" value="C:nucleus"/>
    <property type="evidence" value="ECO:0007669"/>
    <property type="project" value="TreeGrafter"/>
</dbReference>
<comment type="similarity">
    <text evidence="1 12">Belongs to the DNA repair enzymes AP/ExoA family.</text>
</comment>
<organism evidence="15 16">
    <name type="scientific">Canavalia gladiata</name>
    <name type="common">Sword bean</name>
    <name type="synonym">Dolichos gladiatus</name>
    <dbReference type="NCBI Taxonomy" id="3824"/>
    <lineage>
        <taxon>Eukaryota</taxon>
        <taxon>Viridiplantae</taxon>
        <taxon>Streptophyta</taxon>
        <taxon>Embryophyta</taxon>
        <taxon>Tracheophyta</taxon>
        <taxon>Spermatophyta</taxon>
        <taxon>Magnoliopsida</taxon>
        <taxon>eudicotyledons</taxon>
        <taxon>Gunneridae</taxon>
        <taxon>Pentapetalae</taxon>
        <taxon>rosids</taxon>
        <taxon>fabids</taxon>
        <taxon>Fabales</taxon>
        <taxon>Fabaceae</taxon>
        <taxon>Papilionoideae</taxon>
        <taxon>50 kb inversion clade</taxon>
        <taxon>NPAAA clade</taxon>
        <taxon>indigoferoid/millettioid clade</taxon>
        <taxon>Phaseoleae</taxon>
        <taxon>Canavalia</taxon>
    </lineage>
</organism>
<comment type="caution">
    <text evidence="15">The sequence shown here is derived from an EMBL/GenBank/DDBJ whole genome shotgun (WGS) entry which is preliminary data.</text>
</comment>
<feature type="binding site" evidence="9">
    <location>
        <position position="325"/>
    </location>
    <ligand>
        <name>Mg(2+)</name>
        <dbReference type="ChEBI" id="CHEBI:18420"/>
        <label>1</label>
    </ligand>
</feature>
<dbReference type="GO" id="GO:0008270">
    <property type="term" value="F:zinc ion binding"/>
    <property type="evidence" value="ECO:0007669"/>
    <property type="project" value="UniProtKB-KW"/>
</dbReference>
<dbReference type="Pfam" id="PF06839">
    <property type="entry name" value="Zn_ribbon_GRF"/>
    <property type="match status" value="1"/>
</dbReference>